<evidence type="ECO:0000313" key="2">
    <source>
        <dbReference type="EMBL" id="KAK4742768.1"/>
    </source>
</evidence>
<reference evidence="2 3" key="1">
    <citation type="journal article" date="2023" name="Hortic Res">
        <title>Pangenome of water caltrop reveals structural variations and asymmetric subgenome divergence after allopolyploidization.</title>
        <authorList>
            <person name="Zhang X."/>
            <person name="Chen Y."/>
            <person name="Wang L."/>
            <person name="Yuan Y."/>
            <person name="Fang M."/>
            <person name="Shi L."/>
            <person name="Lu R."/>
            <person name="Comes H.P."/>
            <person name="Ma Y."/>
            <person name="Chen Y."/>
            <person name="Huang G."/>
            <person name="Zhou Y."/>
            <person name="Zheng Z."/>
            <person name="Qiu Y."/>
        </authorList>
    </citation>
    <scope>NUCLEOTIDE SEQUENCE [LARGE SCALE GENOMIC DNA]</scope>
    <source>
        <tissue evidence="2">Roots</tissue>
    </source>
</reference>
<organism evidence="2 3">
    <name type="scientific">Trapa incisa</name>
    <dbReference type="NCBI Taxonomy" id="236973"/>
    <lineage>
        <taxon>Eukaryota</taxon>
        <taxon>Viridiplantae</taxon>
        <taxon>Streptophyta</taxon>
        <taxon>Embryophyta</taxon>
        <taxon>Tracheophyta</taxon>
        <taxon>Spermatophyta</taxon>
        <taxon>Magnoliopsida</taxon>
        <taxon>eudicotyledons</taxon>
        <taxon>Gunneridae</taxon>
        <taxon>Pentapetalae</taxon>
        <taxon>rosids</taxon>
        <taxon>malvids</taxon>
        <taxon>Myrtales</taxon>
        <taxon>Lythraceae</taxon>
        <taxon>Trapa</taxon>
    </lineage>
</organism>
<dbReference type="EMBL" id="JAXIOK010000023">
    <property type="protein sequence ID" value="KAK4742768.1"/>
    <property type="molecule type" value="Genomic_DNA"/>
</dbReference>
<sequence length="907" mass="104491">MAIENPEDFTSVKISGDSVTSISDQFCQATCTDTESESLGVDLLDDFDSYMQDLDDRLTISRMVSDSVIKGMVAAVEQEAADRISQQESEIDRLKERLFPYNVSADSGVLGYPTCTGIEGNAWPKSNICLPVKSIKSDRIRDFLMEHETEARNQLTKLKEQIHTVGTRSLNESCNSRLKLSMGFDYTSITPSDKTLERFSDIEREVDLLQINLDSFFNHVTVYLSRSSVFEWHQEREIKAELEAMIITIYFKVVIDEIDGILCDGNSQVGVNGSINFLRKWREVLSSLRQELDGLNKQLSFPGAGHTTSIGSMDNCEGCGHRGNSKVTGHVCKPSGSYIFSSSPPWEANGKGEELTITMLENIDPAKLMHLSKEDLVDHFKTEMIKMKRNHESKMQEITEEYFRLKREYLREHGSSLPLKKDRDLDELKRKIPESILKLDEILVESEAFPLSIDIDGLGKIKERLNALLSENTHLRDMLSVRKRIEHPSANVYDSGRKISHYSSDKKKFLKVTENLKCEEEEEEERIKFTIYEQVYQCFLKMLPTDIYINDNLCTVSTSRNDICEVSLQEAISDHRIIRKSDCEDLYLESLISQEFSGLVFVQVLKEVMEKFDYLNNESLYEKYLRVSLEQEVLDKAELVKFEVAENLRLKEEISWLETLMGEKDRLAEETGKELARERELFDRATQEIDMLKDETRRHCLFIEVISNESEKIRSDLGQALEKNEMYKADHCKLNQKLDYAMEELNQKEKEQKFLLQAAQERHEKLLLAEENERLYRRQLESVTESSLSVMKSLDIVENRAAVDIRRILSRVGMLDFELKSLSQAAKLLQRWGLTYKQRFERKCVDLDKAENEVDLLGDKVDNLLGLLEKIYIALDHYSPVLKHYPGVMEILKLIKGHLSGEPVKSV</sequence>
<dbReference type="InterPro" id="IPR037490">
    <property type="entry name" value="WAP"/>
</dbReference>
<feature type="coiled-coil region" evidence="1">
    <location>
        <begin position="668"/>
        <end position="695"/>
    </location>
</feature>
<accession>A0AAN7GF25</accession>
<evidence type="ECO:0008006" key="4">
    <source>
        <dbReference type="Google" id="ProtNLM"/>
    </source>
</evidence>
<gene>
    <name evidence="2" type="ORF">SAY87_000769</name>
</gene>
<evidence type="ECO:0000313" key="3">
    <source>
        <dbReference type="Proteomes" id="UP001345219"/>
    </source>
</evidence>
<protein>
    <recommendedName>
        <fullName evidence="4">WPP domain-associated protein</fullName>
    </recommendedName>
</protein>
<dbReference type="PANTHER" id="PTHR33883:SF10">
    <property type="entry name" value="WPP DOMAIN-ASSOCIATED PROTEIN"/>
    <property type="match status" value="1"/>
</dbReference>
<name>A0AAN7GF25_9MYRT</name>
<comment type="caution">
    <text evidence="2">The sequence shown here is derived from an EMBL/GenBank/DDBJ whole genome shotgun (WGS) entry which is preliminary data.</text>
</comment>
<dbReference type="PANTHER" id="PTHR33883">
    <property type="entry name" value="WPP DOMAIN-ASSOCIATED PROTEIN"/>
    <property type="match status" value="1"/>
</dbReference>
<feature type="coiled-coil region" evidence="1">
    <location>
        <begin position="381"/>
        <end position="408"/>
    </location>
</feature>
<keyword evidence="3" id="KW-1185">Reference proteome</keyword>
<proteinExistence type="predicted"/>
<dbReference type="AlphaFoldDB" id="A0AAN7GF25"/>
<keyword evidence="1" id="KW-0175">Coiled coil</keyword>
<evidence type="ECO:0000256" key="1">
    <source>
        <dbReference type="SAM" id="Coils"/>
    </source>
</evidence>
<dbReference type="Proteomes" id="UP001345219">
    <property type="component" value="Chromosome 1"/>
</dbReference>